<dbReference type="InterPro" id="IPR027417">
    <property type="entry name" value="P-loop_NTPase"/>
</dbReference>
<keyword evidence="3" id="KW-0173">Coenzyme A biosynthesis</keyword>
<dbReference type="GO" id="GO:0004140">
    <property type="term" value="F:dephospho-CoA kinase activity"/>
    <property type="evidence" value="ECO:0007669"/>
    <property type="project" value="UniProtKB-UniRule"/>
</dbReference>
<dbReference type="PANTHER" id="PTHR10695:SF46">
    <property type="entry name" value="BIFUNCTIONAL COENZYME A SYNTHASE-RELATED"/>
    <property type="match status" value="1"/>
</dbReference>
<evidence type="ECO:0000256" key="3">
    <source>
        <dbReference type="HAMAP-Rule" id="MF_00376"/>
    </source>
</evidence>
<dbReference type="Pfam" id="PF01121">
    <property type="entry name" value="CoaE"/>
    <property type="match status" value="1"/>
</dbReference>
<comment type="function">
    <text evidence="3">Catalyzes the phosphorylation of the 3'-hydroxyl group of dephosphocoenzyme A to form coenzyme A.</text>
</comment>
<dbReference type="AlphaFoldDB" id="A0A926EAE5"/>
<comment type="pathway">
    <text evidence="3">Cofactor biosynthesis; coenzyme A biosynthesis; CoA from (R)-pantothenate: step 5/5.</text>
</comment>
<sequence>MSFVLGLTGQTGAGKTTVSQILRRAGFPVIDADGVARAVVEPGRPALLTLAETFGEEILREGRLDRRRLGQIVFADKGELMRLNAIMFPHICREIEAQIKALDRAGEKAVVLDAPVLFESGAQQLCDSVCGVIAPVEVRCARIMDRDSLRREEAMDRIRSQHGDAFFYQNCDIIIENSGSLRELEESARKLAHMLKGRLCQDD</sequence>
<dbReference type="PROSITE" id="PS51219">
    <property type="entry name" value="DPCK"/>
    <property type="match status" value="1"/>
</dbReference>
<dbReference type="CDD" id="cd02022">
    <property type="entry name" value="DPCK"/>
    <property type="match status" value="1"/>
</dbReference>
<dbReference type="Proteomes" id="UP000660861">
    <property type="component" value="Unassembled WGS sequence"/>
</dbReference>
<protein>
    <recommendedName>
        <fullName evidence="3 4">Dephospho-CoA kinase</fullName>
        <ecNumber evidence="3 4">2.7.1.24</ecNumber>
    </recommendedName>
    <alternativeName>
        <fullName evidence="3">Dephosphocoenzyme A kinase</fullName>
    </alternativeName>
</protein>
<accession>A0A926EAE5</accession>
<keyword evidence="3 5" id="KW-0418">Kinase</keyword>
<feature type="binding site" evidence="3">
    <location>
        <begin position="12"/>
        <end position="17"/>
    </location>
    <ligand>
        <name>ATP</name>
        <dbReference type="ChEBI" id="CHEBI:30616"/>
    </ligand>
</feature>
<dbReference type="GO" id="GO:0015937">
    <property type="term" value="P:coenzyme A biosynthetic process"/>
    <property type="evidence" value="ECO:0007669"/>
    <property type="project" value="UniProtKB-UniRule"/>
</dbReference>
<dbReference type="InterPro" id="IPR001977">
    <property type="entry name" value="Depp_CoAkinase"/>
</dbReference>
<comment type="similarity">
    <text evidence="3">Belongs to the CoaE family.</text>
</comment>
<keyword evidence="2 3" id="KW-0067">ATP-binding</keyword>
<evidence type="ECO:0000313" key="5">
    <source>
        <dbReference type="EMBL" id="MBC8570163.1"/>
    </source>
</evidence>
<dbReference type="HAMAP" id="MF_00376">
    <property type="entry name" value="Dephospho_CoA_kinase"/>
    <property type="match status" value="1"/>
</dbReference>
<organism evidence="5 6">
    <name type="scientific">Zongyangia hominis</name>
    <dbReference type="NCBI Taxonomy" id="2763677"/>
    <lineage>
        <taxon>Bacteria</taxon>
        <taxon>Bacillati</taxon>
        <taxon>Bacillota</taxon>
        <taxon>Clostridia</taxon>
        <taxon>Eubacteriales</taxon>
        <taxon>Oscillospiraceae</taxon>
        <taxon>Zongyangia</taxon>
    </lineage>
</organism>
<proteinExistence type="inferred from homology"/>
<keyword evidence="3" id="KW-0963">Cytoplasm</keyword>
<comment type="catalytic activity">
    <reaction evidence="3">
        <text>3'-dephospho-CoA + ATP = ADP + CoA + H(+)</text>
        <dbReference type="Rhea" id="RHEA:18245"/>
        <dbReference type="ChEBI" id="CHEBI:15378"/>
        <dbReference type="ChEBI" id="CHEBI:30616"/>
        <dbReference type="ChEBI" id="CHEBI:57287"/>
        <dbReference type="ChEBI" id="CHEBI:57328"/>
        <dbReference type="ChEBI" id="CHEBI:456216"/>
        <dbReference type="EC" id="2.7.1.24"/>
    </reaction>
</comment>
<dbReference type="EC" id="2.7.1.24" evidence="3 4"/>
<evidence type="ECO:0000256" key="2">
    <source>
        <dbReference type="ARBA" id="ARBA00022840"/>
    </source>
</evidence>
<comment type="caution">
    <text evidence="5">The sequence shown here is derived from an EMBL/GenBank/DDBJ whole genome shotgun (WGS) entry which is preliminary data.</text>
</comment>
<name>A0A926EAE5_9FIRM</name>
<dbReference type="PANTHER" id="PTHR10695">
    <property type="entry name" value="DEPHOSPHO-COA KINASE-RELATED"/>
    <property type="match status" value="1"/>
</dbReference>
<dbReference type="EMBL" id="JACRTC010000002">
    <property type="protein sequence ID" value="MBC8570163.1"/>
    <property type="molecule type" value="Genomic_DNA"/>
</dbReference>
<comment type="subcellular location">
    <subcellularLocation>
        <location evidence="3">Cytoplasm</location>
    </subcellularLocation>
</comment>
<dbReference type="NCBIfam" id="TIGR00152">
    <property type="entry name" value="dephospho-CoA kinase"/>
    <property type="match status" value="1"/>
</dbReference>
<evidence type="ECO:0000256" key="1">
    <source>
        <dbReference type="ARBA" id="ARBA00022741"/>
    </source>
</evidence>
<evidence type="ECO:0000256" key="4">
    <source>
        <dbReference type="NCBIfam" id="TIGR00152"/>
    </source>
</evidence>
<gene>
    <name evidence="3" type="primary">coaE</name>
    <name evidence="5" type="ORF">H8709_04895</name>
</gene>
<dbReference type="SUPFAM" id="SSF52540">
    <property type="entry name" value="P-loop containing nucleoside triphosphate hydrolases"/>
    <property type="match status" value="1"/>
</dbReference>
<evidence type="ECO:0000313" key="6">
    <source>
        <dbReference type="Proteomes" id="UP000660861"/>
    </source>
</evidence>
<dbReference type="GO" id="GO:0005524">
    <property type="term" value="F:ATP binding"/>
    <property type="evidence" value="ECO:0007669"/>
    <property type="project" value="UniProtKB-UniRule"/>
</dbReference>
<keyword evidence="1 3" id="KW-0547">Nucleotide-binding</keyword>
<keyword evidence="3 5" id="KW-0808">Transferase</keyword>
<reference evidence="5" key="1">
    <citation type="submission" date="2020-08" db="EMBL/GenBank/DDBJ databases">
        <title>Genome public.</title>
        <authorList>
            <person name="Liu C."/>
            <person name="Sun Q."/>
        </authorList>
    </citation>
    <scope>NUCLEOTIDE SEQUENCE</scope>
    <source>
        <strain evidence="5">NSJ-54</strain>
    </source>
</reference>
<keyword evidence="6" id="KW-1185">Reference proteome</keyword>
<dbReference type="Gene3D" id="3.40.50.300">
    <property type="entry name" value="P-loop containing nucleotide triphosphate hydrolases"/>
    <property type="match status" value="1"/>
</dbReference>
<dbReference type="RefSeq" id="WP_262397251.1">
    <property type="nucleotide sequence ID" value="NZ_JACRTC010000002.1"/>
</dbReference>
<dbReference type="GO" id="GO:0005737">
    <property type="term" value="C:cytoplasm"/>
    <property type="evidence" value="ECO:0007669"/>
    <property type="project" value="UniProtKB-SubCell"/>
</dbReference>